<protein>
    <recommendedName>
        <fullName evidence="2">Transcription factor TFIIIC triple barrel domain-containing protein</fullName>
    </recommendedName>
</protein>
<proteinExistence type="predicted"/>
<dbReference type="InterPro" id="IPR019481">
    <property type="entry name" value="TFIIIC_triple_barrel"/>
</dbReference>
<dbReference type="PANTHER" id="PTHR21860:SF2">
    <property type="entry name" value="GENERAL TRANSCRIPTION FACTOR 3C POLYPEPTIDE 6"/>
    <property type="match status" value="1"/>
</dbReference>
<feature type="region of interest" description="Disordered" evidence="1">
    <location>
        <begin position="142"/>
        <end position="163"/>
    </location>
</feature>
<dbReference type="InterPro" id="IPR042771">
    <property type="entry name" value="GTF3C6-like"/>
</dbReference>
<evidence type="ECO:0000313" key="4">
    <source>
        <dbReference type="Proteomes" id="UP000596660"/>
    </source>
</evidence>
<evidence type="ECO:0000256" key="1">
    <source>
        <dbReference type="SAM" id="MobiDB-lite"/>
    </source>
</evidence>
<name>A0A803NAB1_CHEQI</name>
<dbReference type="EnsemblPlants" id="AUR62042910-RA">
    <property type="protein sequence ID" value="AUR62042910-RA:cds"/>
    <property type="gene ID" value="AUR62042910"/>
</dbReference>
<keyword evidence="4" id="KW-1185">Reference proteome</keyword>
<dbReference type="Proteomes" id="UP000596660">
    <property type="component" value="Unplaced"/>
</dbReference>
<evidence type="ECO:0000259" key="2">
    <source>
        <dbReference type="Pfam" id="PF10419"/>
    </source>
</evidence>
<organism evidence="3 4">
    <name type="scientific">Chenopodium quinoa</name>
    <name type="common">Quinoa</name>
    <dbReference type="NCBI Taxonomy" id="63459"/>
    <lineage>
        <taxon>Eukaryota</taxon>
        <taxon>Viridiplantae</taxon>
        <taxon>Streptophyta</taxon>
        <taxon>Embryophyta</taxon>
        <taxon>Tracheophyta</taxon>
        <taxon>Spermatophyta</taxon>
        <taxon>Magnoliopsida</taxon>
        <taxon>eudicotyledons</taxon>
        <taxon>Gunneridae</taxon>
        <taxon>Pentapetalae</taxon>
        <taxon>Caryophyllales</taxon>
        <taxon>Chenopodiaceae</taxon>
        <taxon>Chenopodioideae</taxon>
        <taxon>Atripliceae</taxon>
        <taxon>Chenopodium</taxon>
    </lineage>
</organism>
<evidence type="ECO:0000313" key="3">
    <source>
        <dbReference type="EnsemblPlants" id="AUR62042910-RA:cds"/>
    </source>
</evidence>
<dbReference type="Gramene" id="AUR62042910-RA">
    <property type="protein sequence ID" value="AUR62042910-RA:cds"/>
    <property type="gene ID" value="AUR62042910"/>
</dbReference>
<accession>A0A803NAB1</accession>
<dbReference type="Pfam" id="PF10419">
    <property type="entry name" value="TFIIIC_sub6"/>
    <property type="match status" value="1"/>
</dbReference>
<reference evidence="3" key="2">
    <citation type="submission" date="2021-03" db="UniProtKB">
        <authorList>
            <consortium name="EnsemblPlants"/>
        </authorList>
    </citation>
    <scope>IDENTIFICATION</scope>
</reference>
<dbReference type="GO" id="GO:0000127">
    <property type="term" value="C:transcription factor TFIIIC complex"/>
    <property type="evidence" value="ECO:0007669"/>
    <property type="project" value="TreeGrafter"/>
</dbReference>
<dbReference type="PANTHER" id="PTHR21860">
    <property type="entry name" value="TRANSCRIPTION INITIATION FACTOR IIIC TFIIIC , POLYPEPTIDE 6-RELATED"/>
    <property type="match status" value="1"/>
</dbReference>
<dbReference type="OMA" id="MANEHER"/>
<dbReference type="AlphaFoldDB" id="A0A803NAB1"/>
<dbReference type="GO" id="GO:0006383">
    <property type="term" value="P:transcription by RNA polymerase III"/>
    <property type="evidence" value="ECO:0007669"/>
    <property type="project" value="InterPro"/>
</dbReference>
<feature type="domain" description="Transcription factor TFIIIC triple barrel" evidence="2">
    <location>
        <begin position="13"/>
        <end position="55"/>
    </location>
</feature>
<reference evidence="3" key="1">
    <citation type="journal article" date="2017" name="Nature">
        <title>The genome of Chenopodium quinoa.</title>
        <authorList>
            <person name="Jarvis D.E."/>
            <person name="Ho Y.S."/>
            <person name="Lightfoot D.J."/>
            <person name="Schmoeckel S.M."/>
            <person name="Li B."/>
            <person name="Borm T.J.A."/>
            <person name="Ohyanagi H."/>
            <person name="Mineta K."/>
            <person name="Michell C.T."/>
            <person name="Saber N."/>
            <person name="Kharbatia N.M."/>
            <person name="Rupper R.R."/>
            <person name="Sharp A.R."/>
            <person name="Dally N."/>
            <person name="Boughton B.A."/>
            <person name="Woo Y.H."/>
            <person name="Gao G."/>
            <person name="Schijlen E.G.W.M."/>
            <person name="Guo X."/>
            <person name="Momin A.A."/>
            <person name="Negrao S."/>
            <person name="Al-Babili S."/>
            <person name="Gehring C."/>
            <person name="Roessner U."/>
            <person name="Jung C."/>
            <person name="Murphy K."/>
            <person name="Arold S.T."/>
            <person name="Gojobori T."/>
            <person name="van der Linden C.G."/>
            <person name="van Loo E.N."/>
            <person name="Jellen E.N."/>
            <person name="Maughan P.J."/>
            <person name="Tester M."/>
        </authorList>
    </citation>
    <scope>NUCLEOTIDE SEQUENCE [LARGE SCALE GENOMIC DNA]</scope>
    <source>
        <strain evidence="3">cv. PI 614886</strain>
    </source>
</reference>
<sequence>VMEIDNANIDCNQEDEYVLLDLDAVCGQVDIPPNEPYILSGLDTQNPVLAIGNDLKLVSSHGPYVFLLMLKIGEYEETIGTCLIFSENEKTSLLHEEIGPSEANRFKNDRTVDPNLGSSKHIKPVTSLHKILKFRVLTEVDGKDMMEKPPDPPAQENDPTKKN</sequence>